<evidence type="ECO:0000256" key="4">
    <source>
        <dbReference type="ARBA" id="ARBA00022490"/>
    </source>
</evidence>
<dbReference type="Proteomes" id="UP001159427">
    <property type="component" value="Unassembled WGS sequence"/>
</dbReference>
<comment type="similarity">
    <text evidence="3">Belongs to the SPOT14 family.</text>
</comment>
<accession>A0ABN8LK77</accession>
<evidence type="ECO:0000313" key="7">
    <source>
        <dbReference type="Proteomes" id="UP001159427"/>
    </source>
</evidence>
<dbReference type="PANTHER" id="PTHR14315">
    <property type="entry name" value="SPOT14 FAMILY MEMBER"/>
    <property type="match status" value="1"/>
</dbReference>
<dbReference type="InterPro" id="IPR009786">
    <property type="entry name" value="Spot_14"/>
</dbReference>
<dbReference type="Pfam" id="PF07084">
    <property type="entry name" value="Spot_14"/>
    <property type="match status" value="1"/>
</dbReference>
<keyword evidence="4" id="KW-0963">Cytoplasm</keyword>
<name>A0ABN8LK77_9CNID</name>
<organism evidence="6 7">
    <name type="scientific">Porites evermanni</name>
    <dbReference type="NCBI Taxonomy" id="104178"/>
    <lineage>
        <taxon>Eukaryota</taxon>
        <taxon>Metazoa</taxon>
        <taxon>Cnidaria</taxon>
        <taxon>Anthozoa</taxon>
        <taxon>Hexacorallia</taxon>
        <taxon>Scleractinia</taxon>
        <taxon>Fungiina</taxon>
        <taxon>Poritidae</taxon>
        <taxon>Porites</taxon>
    </lineage>
</organism>
<keyword evidence="5" id="KW-0539">Nucleus</keyword>
<dbReference type="InterPro" id="IPR053719">
    <property type="entry name" value="Lipogen_MT_Stabilize_sf"/>
</dbReference>
<reference evidence="6 7" key="1">
    <citation type="submission" date="2022-05" db="EMBL/GenBank/DDBJ databases">
        <authorList>
            <consortium name="Genoscope - CEA"/>
            <person name="William W."/>
        </authorList>
    </citation>
    <scope>NUCLEOTIDE SEQUENCE [LARGE SCALE GENOMIC DNA]</scope>
</reference>
<comment type="subcellular location">
    <subcellularLocation>
        <location evidence="2">Cytoplasm</location>
    </subcellularLocation>
    <subcellularLocation>
        <location evidence="1">Nucleus</location>
    </subcellularLocation>
</comment>
<evidence type="ECO:0000256" key="1">
    <source>
        <dbReference type="ARBA" id="ARBA00004123"/>
    </source>
</evidence>
<dbReference type="Gene3D" id="6.10.140.1610">
    <property type="match status" value="1"/>
</dbReference>
<keyword evidence="7" id="KW-1185">Reference proteome</keyword>
<dbReference type="PANTHER" id="PTHR14315:SF17">
    <property type="entry name" value="MIP21584P"/>
    <property type="match status" value="1"/>
</dbReference>
<dbReference type="EMBL" id="CALNXI010000065">
    <property type="protein sequence ID" value="CAH3017543.1"/>
    <property type="molecule type" value="Genomic_DNA"/>
</dbReference>
<evidence type="ECO:0000256" key="2">
    <source>
        <dbReference type="ARBA" id="ARBA00004496"/>
    </source>
</evidence>
<sequence>MNGKPETTTNDPYRHDDNLQESRFFLVLVNFIRAAELMEHTVLIPSVLMDLTVNSLIPCLNLNEIYLSQETDLRTFCLVVKSIKIQLTEGCSFFEVTEETDEENRIEIQVQSKLKELCKQLRPLIGQAKYLGYAAEELALSMKPVSFQEFTEQEHQHACLYDDHTTCNLRATLETFLHEADQMIEEILFPNLLKSFSASDYGCSMNKAEQTLYDLYVSLLQVRSVLLDSQNIHYENLENSTLYQTILKLKNVLCSYTSIVDKIVLKYLQEVHEDY</sequence>
<proteinExistence type="inferred from homology"/>
<comment type="caution">
    <text evidence="6">The sequence shown here is derived from an EMBL/GenBank/DDBJ whole genome shotgun (WGS) entry which is preliminary data.</text>
</comment>
<protein>
    <submittedName>
        <fullName evidence="6">Uncharacterized protein</fullName>
    </submittedName>
</protein>
<evidence type="ECO:0000256" key="5">
    <source>
        <dbReference type="ARBA" id="ARBA00023242"/>
    </source>
</evidence>
<gene>
    <name evidence="6" type="ORF">PEVE_00038371</name>
</gene>
<evidence type="ECO:0000256" key="3">
    <source>
        <dbReference type="ARBA" id="ARBA00009488"/>
    </source>
</evidence>
<evidence type="ECO:0000313" key="6">
    <source>
        <dbReference type="EMBL" id="CAH3017543.1"/>
    </source>
</evidence>